<sequence>MNRNATPTPRVLIIGANGQLGTELAAALAARYGAEQVVTSDRVAQGRHPQLKHEVLDVTDMAALEAVVERHGINQIYHLAAALSAAGEKAPGWAWNLNMGGLLNVLELARTKHIDKVFWPSSIAAFGPTTPADHTAQHTIMEPTTVYGISKLAGEGWCRWYFENHGVDVRSIRYPGLISWKTPPGGGTTDYAVDIFHCALRGEPYTCFLDADEALPMMYMDDAVRATIELMEAPAQRITERGSYNLAGVSFTPAQLAAELRRHLPRFAIRYAPDFRQGIARGWPNSIDDSAARADWGWKPAYGLAELVATMLHNLAHEVEHAIPHAA</sequence>
<dbReference type="InterPro" id="IPR036291">
    <property type="entry name" value="NAD(P)-bd_dom_sf"/>
</dbReference>
<dbReference type="SUPFAM" id="SSF51735">
    <property type="entry name" value="NAD(P)-binding Rossmann-fold domains"/>
    <property type="match status" value="1"/>
</dbReference>
<evidence type="ECO:0000256" key="1">
    <source>
        <dbReference type="ARBA" id="ARBA00007637"/>
    </source>
</evidence>
<dbReference type="EMBL" id="JAUZQE010000038">
    <property type="protein sequence ID" value="MDR4126825.1"/>
    <property type="molecule type" value="Genomic_DNA"/>
</dbReference>
<proteinExistence type="inferred from homology"/>
<keyword evidence="4" id="KW-1185">Reference proteome</keyword>
<reference evidence="3 4" key="1">
    <citation type="submission" date="2023-08" db="EMBL/GenBank/DDBJ databases">
        <title>Alcaligenaceae gen. nov., a novel taxon isolated from the sludge of Yixing Pesticide Factory.</title>
        <authorList>
            <person name="Ruan L."/>
        </authorList>
    </citation>
    <scope>NUCLEOTIDE SEQUENCE [LARGE SCALE GENOMIC DNA]</scope>
    <source>
        <strain evidence="3 4">LG-2</strain>
    </source>
</reference>
<dbReference type="PANTHER" id="PTHR42687:SF1">
    <property type="entry name" value="L-THREONINE 3-DEHYDROGENASE, MITOCHONDRIAL"/>
    <property type="match status" value="1"/>
</dbReference>
<comment type="caution">
    <text evidence="3">The sequence shown here is derived from an EMBL/GenBank/DDBJ whole genome shotgun (WGS) entry which is preliminary data.</text>
</comment>
<dbReference type="InterPro" id="IPR001509">
    <property type="entry name" value="Epimerase_deHydtase"/>
</dbReference>
<evidence type="ECO:0000313" key="3">
    <source>
        <dbReference type="EMBL" id="MDR4126825.1"/>
    </source>
</evidence>
<dbReference type="InterPro" id="IPR051225">
    <property type="entry name" value="NAD(P)_epim/dehydratase"/>
</dbReference>
<dbReference type="RefSeq" id="WP_165277933.1">
    <property type="nucleotide sequence ID" value="NZ_JAUZQE010000038.1"/>
</dbReference>
<name>A0ABU1D8Y1_9BURK</name>
<evidence type="ECO:0000259" key="2">
    <source>
        <dbReference type="Pfam" id="PF01370"/>
    </source>
</evidence>
<gene>
    <name evidence="3" type="ORF">Q8947_12630</name>
</gene>
<dbReference type="PANTHER" id="PTHR42687">
    <property type="entry name" value="L-THREONINE 3-DEHYDROGENASE"/>
    <property type="match status" value="1"/>
</dbReference>
<dbReference type="Pfam" id="PF01370">
    <property type="entry name" value="Epimerase"/>
    <property type="match status" value="1"/>
</dbReference>
<dbReference type="Proteomes" id="UP001232156">
    <property type="component" value="Unassembled WGS sequence"/>
</dbReference>
<organism evidence="3 4">
    <name type="scientific">Yanghanlia caeni</name>
    <dbReference type="NCBI Taxonomy" id="3064283"/>
    <lineage>
        <taxon>Bacteria</taxon>
        <taxon>Pseudomonadati</taxon>
        <taxon>Pseudomonadota</taxon>
        <taxon>Betaproteobacteria</taxon>
        <taxon>Burkholderiales</taxon>
        <taxon>Alcaligenaceae</taxon>
        <taxon>Yanghanlia</taxon>
    </lineage>
</organism>
<protein>
    <submittedName>
        <fullName evidence="3">NAD-dependent epimerase/dehydratase family protein</fullName>
    </submittedName>
</protein>
<comment type="similarity">
    <text evidence="1">Belongs to the NAD(P)-dependent epimerase/dehydratase family.</text>
</comment>
<accession>A0ABU1D8Y1</accession>
<evidence type="ECO:0000313" key="4">
    <source>
        <dbReference type="Proteomes" id="UP001232156"/>
    </source>
</evidence>
<dbReference type="Gene3D" id="3.40.50.720">
    <property type="entry name" value="NAD(P)-binding Rossmann-like Domain"/>
    <property type="match status" value="1"/>
</dbReference>
<feature type="domain" description="NAD-dependent epimerase/dehydratase" evidence="2">
    <location>
        <begin position="11"/>
        <end position="246"/>
    </location>
</feature>